<feature type="domain" description="Secretion system C-terminal sorting" evidence="1">
    <location>
        <begin position="137"/>
        <end position="203"/>
    </location>
</feature>
<proteinExistence type="predicted"/>
<dbReference type="InterPro" id="IPR013783">
    <property type="entry name" value="Ig-like_fold"/>
</dbReference>
<dbReference type="RefSeq" id="WP_188815067.1">
    <property type="nucleotide sequence ID" value="NZ_BMHT01000006.1"/>
</dbReference>
<evidence type="ECO:0000313" key="2">
    <source>
        <dbReference type="EMBL" id="GGF18311.1"/>
    </source>
</evidence>
<organism evidence="2 3">
    <name type="scientific">Hymenobacter cavernae</name>
    <dbReference type="NCBI Taxonomy" id="2044852"/>
    <lineage>
        <taxon>Bacteria</taxon>
        <taxon>Pseudomonadati</taxon>
        <taxon>Bacteroidota</taxon>
        <taxon>Cytophagia</taxon>
        <taxon>Cytophagales</taxon>
        <taxon>Hymenobacteraceae</taxon>
        <taxon>Hymenobacter</taxon>
    </lineage>
</organism>
<gene>
    <name evidence="2" type="ORF">GCM10011383_32240</name>
</gene>
<comment type="caution">
    <text evidence="2">The sequence shown here is derived from an EMBL/GenBank/DDBJ whole genome shotgun (WGS) entry which is preliminary data.</text>
</comment>
<reference evidence="3" key="1">
    <citation type="journal article" date="2019" name="Int. J. Syst. Evol. Microbiol.">
        <title>The Global Catalogue of Microorganisms (GCM) 10K type strain sequencing project: providing services to taxonomists for standard genome sequencing and annotation.</title>
        <authorList>
            <consortium name="The Broad Institute Genomics Platform"/>
            <consortium name="The Broad Institute Genome Sequencing Center for Infectious Disease"/>
            <person name="Wu L."/>
            <person name="Ma J."/>
        </authorList>
    </citation>
    <scope>NUCLEOTIDE SEQUENCE [LARGE SCALE GENOMIC DNA]</scope>
    <source>
        <strain evidence="3">CGMCC 1.15197</strain>
    </source>
</reference>
<name>A0ABQ1UHP3_9BACT</name>
<evidence type="ECO:0000313" key="3">
    <source>
        <dbReference type="Proteomes" id="UP000632273"/>
    </source>
</evidence>
<dbReference type="NCBIfam" id="TIGR04183">
    <property type="entry name" value="Por_Secre_tail"/>
    <property type="match status" value="1"/>
</dbReference>
<dbReference type="Proteomes" id="UP000632273">
    <property type="component" value="Unassembled WGS sequence"/>
</dbReference>
<dbReference type="EMBL" id="BMHT01000006">
    <property type="protein sequence ID" value="GGF18311.1"/>
    <property type="molecule type" value="Genomic_DNA"/>
</dbReference>
<dbReference type="InterPro" id="IPR026444">
    <property type="entry name" value="Secre_tail"/>
</dbReference>
<keyword evidence="3" id="KW-1185">Reference proteome</keyword>
<evidence type="ECO:0000259" key="1">
    <source>
        <dbReference type="Pfam" id="PF18962"/>
    </source>
</evidence>
<dbReference type="Gene3D" id="2.60.40.10">
    <property type="entry name" value="Immunoglobulins"/>
    <property type="match status" value="1"/>
</dbReference>
<protein>
    <recommendedName>
        <fullName evidence="1">Secretion system C-terminal sorting domain-containing protein</fullName>
    </recommendedName>
</protein>
<sequence>MNIKQVNIRITLIANTNVALLIDNVIVSSSAPLPVELTRFTAEAQEKSVALHWTTASEKNSDYFEVQRGTDAKTFTAIGKLQGEGTTSSMSNYLFTDRHPVAGLAYYRLRQVDLDGTESFSPVASVQWAGKPEASFFPNPSVRAITLTGANGLVHYRVYSVKGQQIIAGEAQVGSTVDVSHVPAGVYLLELVSNGQRNVQRFVRQQ</sequence>
<accession>A0ABQ1UHP3</accession>
<dbReference type="Pfam" id="PF18962">
    <property type="entry name" value="Por_Secre_tail"/>
    <property type="match status" value="1"/>
</dbReference>